<evidence type="ECO:0000256" key="2">
    <source>
        <dbReference type="ARBA" id="ARBA00023002"/>
    </source>
</evidence>
<protein>
    <submittedName>
        <fullName evidence="3">Short-chain dehydrogenase</fullName>
    </submittedName>
</protein>
<dbReference type="Gene3D" id="3.40.50.720">
    <property type="entry name" value="NAD(P)-binding Rossmann-like Domain"/>
    <property type="match status" value="1"/>
</dbReference>
<gene>
    <name evidence="3" type="ORF">LIP_1972</name>
</gene>
<organism evidence="3 4">
    <name type="scientific">Limnochorda pilosa</name>
    <dbReference type="NCBI Taxonomy" id="1555112"/>
    <lineage>
        <taxon>Bacteria</taxon>
        <taxon>Bacillati</taxon>
        <taxon>Bacillota</taxon>
        <taxon>Limnochordia</taxon>
        <taxon>Limnochordales</taxon>
        <taxon>Limnochordaceae</taxon>
        <taxon>Limnochorda</taxon>
    </lineage>
</organism>
<dbReference type="Proteomes" id="UP000065807">
    <property type="component" value="Chromosome"/>
</dbReference>
<name>A0A0K2SL23_LIMPI</name>
<dbReference type="PANTHER" id="PTHR43477:SF1">
    <property type="entry name" value="DIHYDROANTICAPSIN 7-DEHYDROGENASE"/>
    <property type="match status" value="1"/>
</dbReference>
<sequence length="251" mass="26578">MRMQEKVVLVAGAGDNMGRAIPVLLAQEGAHLVLVSRNRPELEQTAHLCAEAGGQVESLQGDVTVEVVAREAVDRAVVAFGRLDGLVTAAGGFYQPQSRAETLQPNQWDQALTSLMRALFLFSRASIPAMEEQGGGSVVALGAAPQTRLAGGVAYSAGKEGLTGLVRRLARESWARNVRVNLISPGLIWEPLGEGPIRPVQRKHLAGYGSAADIAYAALYLLSDEASWVTGTELIVDGGDDVMATPPERGR</sequence>
<dbReference type="InterPro" id="IPR002347">
    <property type="entry name" value="SDR_fam"/>
</dbReference>
<dbReference type="InterPro" id="IPR051122">
    <property type="entry name" value="SDR_DHRS6-like"/>
</dbReference>
<dbReference type="EMBL" id="AP014924">
    <property type="protein sequence ID" value="BAS27813.1"/>
    <property type="molecule type" value="Genomic_DNA"/>
</dbReference>
<dbReference type="STRING" id="1555112.LIP_1972"/>
<keyword evidence="4" id="KW-1185">Reference proteome</keyword>
<evidence type="ECO:0000313" key="4">
    <source>
        <dbReference type="Proteomes" id="UP000065807"/>
    </source>
</evidence>
<dbReference type="InterPro" id="IPR036291">
    <property type="entry name" value="NAD(P)-bd_dom_sf"/>
</dbReference>
<evidence type="ECO:0000256" key="1">
    <source>
        <dbReference type="ARBA" id="ARBA00006484"/>
    </source>
</evidence>
<dbReference type="CDD" id="cd05233">
    <property type="entry name" value="SDR_c"/>
    <property type="match status" value="1"/>
</dbReference>
<dbReference type="AlphaFoldDB" id="A0A0K2SL23"/>
<dbReference type="SUPFAM" id="SSF51735">
    <property type="entry name" value="NAD(P)-binding Rossmann-fold domains"/>
    <property type="match status" value="1"/>
</dbReference>
<evidence type="ECO:0000313" key="3">
    <source>
        <dbReference type="EMBL" id="BAS27813.1"/>
    </source>
</evidence>
<dbReference type="PRINTS" id="PR00081">
    <property type="entry name" value="GDHRDH"/>
</dbReference>
<accession>A0A0K2SL23</accession>
<reference evidence="4" key="2">
    <citation type="journal article" date="2016" name="Int. J. Syst. Evol. Microbiol.">
        <title>Complete genome sequence and cell structure of Limnochorda pilosa, a Gram-negative spore-former within the phylum Firmicutes.</title>
        <authorList>
            <person name="Watanabe M."/>
            <person name="Kojima H."/>
            <person name="Fukui M."/>
        </authorList>
    </citation>
    <scope>NUCLEOTIDE SEQUENCE [LARGE SCALE GENOMIC DNA]</scope>
    <source>
        <strain evidence="4">HC45</strain>
    </source>
</reference>
<comment type="similarity">
    <text evidence="1">Belongs to the short-chain dehydrogenases/reductases (SDR) family.</text>
</comment>
<keyword evidence="2" id="KW-0560">Oxidoreductase</keyword>
<dbReference type="Pfam" id="PF13561">
    <property type="entry name" value="adh_short_C2"/>
    <property type="match status" value="1"/>
</dbReference>
<dbReference type="OrthoDB" id="286404at2"/>
<dbReference type="KEGG" id="lpil:LIP_1972"/>
<dbReference type="PANTHER" id="PTHR43477">
    <property type="entry name" value="DIHYDROANTICAPSIN 7-DEHYDROGENASE"/>
    <property type="match status" value="1"/>
</dbReference>
<dbReference type="GO" id="GO:0016491">
    <property type="term" value="F:oxidoreductase activity"/>
    <property type="evidence" value="ECO:0007669"/>
    <property type="project" value="UniProtKB-KW"/>
</dbReference>
<reference evidence="4" key="1">
    <citation type="submission" date="2015-07" db="EMBL/GenBank/DDBJ databases">
        <title>Complete genome sequence and phylogenetic analysis of Limnochorda pilosa.</title>
        <authorList>
            <person name="Watanabe M."/>
            <person name="Kojima H."/>
            <person name="Fukui M."/>
        </authorList>
    </citation>
    <scope>NUCLEOTIDE SEQUENCE [LARGE SCALE GENOMIC DNA]</scope>
    <source>
        <strain evidence="4">HC45</strain>
    </source>
</reference>
<proteinExistence type="inferred from homology"/>